<proteinExistence type="predicted"/>
<reference evidence="1 2" key="1">
    <citation type="journal article" date="2019" name="Int. J. Syst. Evol. Microbiol.">
        <title>The Global Catalogue of Microorganisms (GCM) 10K type strain sequencing project: providing services to taxonomists for standard genome sequencing and annotation.</title>
        <authorList>
            <consortium name="The Broad Institute Genomics Platform"/>
            <consortium name="The Broad Institute Genome Sequencing Center for Infectious Disease"/>
            <person name="Wu L."/>
            <person name="Ma J."/>
        </authorList>
    </citation>
    <scope>NUCLEOTIDE SEQUENCE [LARGE SCALE GENOMIC DNA]</scope>
    <source>
        <strain evidence="1 2">JCM 6833</strain>
    </source>
</reference>
<name>A0ABN3PFE3_9ACTN</name>
<dbReference type="Proteomes" id="UP001501509">
    <property type="component" value="Unassembled WGS sequence"/>
</dbReference>
<comment type="caution">
    <text evidence="1">The sequence shown here is derived from an EMBL/GenBank/DDBJ whole genome shotgun (WGS) entry which is preliminary data.</text>
</comment>
<keyword evidence="2" id="KW-1185">Reference proteome</keyword>
<accession>A0ABN3PFE3</accession>
<gene>
    <name evidence="1" type="ORF">GCM10010411_14720</name>
</gene>
<dbReference type="EMBL" id="BAAATD010000002">
    <property type="protein sequence ID" value="GAA2583132.1"/>
    <property type="molecule type" value="Genomic_DNA"/>
</dbReference>
<evidence type="ECO:0000313" key="2">
    <source>
        <dbReference type="Proteomes" id="UP001501509"/>
    </source>
</evidence>
<sequence>MYVGAVILMPHFSAAPQEEFQQVNVRICLAYEGKGPTGLHGLAAQSRNPHEPQVEHASRRAKVMFVIAGSVHAPELSCGEVEPALEALFRWKLLSPEHPRGDTARHETPAYLCEPDTKRDRAQPSTLLSVIVIRLGSERLSLVVNNFVGFFFLMTDH</sequence>
<evidence type="ECO:0000313" key="1">
    <source>
        <dbReference type="EMBL" id="GAA2583132.1"/>
    </source>
</evidence>
<protein>
    <submittedName>
        <fullName evidence="1">Uncharacterized protein</fullName>
    </submittedName>
</protein>
<organism evidence="1 2">
    <name type="scientific">Actinomadura fulvescens</name>
    <dbReference type="NCBI Taxonomy" id="46160"/>
    <lineage>
        <taxon>Bacteria</taxon>
        <taxon>Bacillati</taxon>
        <taxon>Actinomycetota</taxon>
        <taxon>Actinomycetes</taxon>
        <taxon>Streptosporangiales</taxon>
        <taxon>Thermomonosporaceae</taxon>
        <taxon>Actinomadura</taxon>
    </lineage>
</organism>